<dbReference type="InterPro" id="IPR052279">
    <property type="entry name" value="EngB_GTPase"/>
</dbReference>
<dbReference type="GO" id="GO:0046872">
    <property type="term" value="F:metal ion binding"/>
    <property type="evidence" value="ECO:0007669"/>
    <property type="project" value="UniProtKB-KW"/>
</dbReference>
<feature type="domain" description="EngB-type G" evidence="5">
    <location>
        <begin position="39"/>
        <end position="221"/>
    </location>
</feature>
<evidence type="ECO:0000256" key="3">
    <source>
        <dbReference type="ARBA" id="ARBA00022842"/>
    </source>
</evidence>
<evidence type="ECO:0000256" key="1">
    <source>
        <dbReference type="ARBA" id="ARBA00022723"/>
    </source>
</evidence>
<dbReference type="PANTHER" id="PTHR46498">
    <property type="entry name" value="GTP-BINDING PROTEIN 8"/>
    <property type="match status" value="1"/>
</dbReference>
<dbReference type="CDD" id="cd01876">
    <property type="entry name" value="YihA_EngB"/>
    <property type="match status" value="1"/>
</dbReference>
<dbReference type="PANTHER" id="PTHR46498:SF1">
    <property type="entry name" value="GTP-BINDING PROTEIN 8"/>
    <property type="match status" value="1"/>
</dbReference>
<sequence>MFRSTAVRFSAPGNLKIFSDAKSAKFLAAAAKAASLPSFENNPPEIGRANVGKSTLLNAVLGRNGLVHTSKQAGCTRTLNFYGVGPQPHKLVLVDAPGYGGRGRPEWGAVFNHYTKHRKKLKRIYILINSSHGVKEVDWVMLETLNRLCEESMQTERPITLQAILTKADTISTSSKGIPQLQQEIFEAAPLCLPAVVTSVSKKMELGVGETRRSILEACGLGRVDSKVIHS</sequence>
<dbReference type="GO" id="GO:0005525">
    <property type="term" value="F:GTP binding"/>
    <property type="evidence" value="ECO:0007669"/>
    <property type="project" value="UniProtKB-KW"/>
</dbReference>
<dbReference type="Proteomes" id="UP000053257">
    <property type="component" value="Unassembled WGS sequence"/>
</dbReference>
<keyword evidence="3" id="KW-0460">Magnesium</keyword>
<proteinExistence type="predicted"/>
<keyword evidence="4" id="KW-0342">GTP-binding</keyword>
<dbReference type="Gene3D" id="3.40.50.300">
    <property type="entry name" value="P-loop containing nucleotide triphosphate hydrolases"/>
    <property type="match status" value="1"/>
</dbReference>
<dbReference type="InterPro" id="IPR027417">
    <property type="entry name" value="P-loop_NTPase"/>
</dbReference>
<evidence type="ECO:0000313" key="7">
    <source>
        <dbReference type="Proteomes" id="UP000053257"/>
    </source>
</evidence>
<name>A0A0C3NQL6_PHLG1</name>
<dbReference type="InterPro" id="IPR030393">
    <property type="entry name" value="G_ENGB_dom"/>
</dbReference>
<organism evidence="6 7">
    <name type="scientific">Phlebiopsis gigantea (strain 11061_1 CR5-6)</name>
    <name type="common">White-rot fungus</name>
    <name type="synonym">Peniophora gigantea</name>
    <dbReference type="NCBI Taxonomy" id="745531"/>
    <lineage>
        <taxon>Eukaryota</taxon>
        <taxon>Fungi</taxon>
        <taxon>Dikarya</taxon>
        <taxon>Basidiomycota</taxon>
        <taxon>Agaricomycotina</taxon>
        <taxon>Agaricomycetes</taxon>
        <taxon>Polyporales</taxon>
        <taxon>Phanerochaetaceae</taxon>
        <taxon>Phlebiopsis</taxon>
    </lineage>
</organism>
<keyword evidence="2" id="KW-0547">Nucleotide-binding</keyword>
<gene>
    <name evidence="6" type="ORF">PHLGIDRAFT_71062</name>
</gene>
<dbReference type="GO" id="GO:0005739">
    <property type="term" value="C:mitochondrion"/>
    <property type="evidence" value="ECO:0007669"/>
    <property type="project" value="TreeGrafter"/>
</dbReference>
<dbReference type="STRING" id="745531.A0A0C3NQL6"/>
<keyword evidence="1" id="KW-0479">Metal-binding</keyword>
<dbReference type="OrthoDB" id="391988at2759"/>
<dbReference type="InterPro" id="IPR006073">
    <property type="entry name" value="GTP-bd"/>
</dbReference>
<dbReference type="SUPFAM" id="SSF52540">
    <property type="entry name" value="P-loop containing nucleoside triphosphate hydrolases"/>
    <property type="match status" value="1"/>
</dbReference>
<dbReference type="EMBL" id="KN840497">
    <property type="protein sequence ID" value="KIP07459.1"/>
    <property type="molecule type" value="Genomic_DNA"/>
</dbReference>
<evidence type="ECO:0000256" key="2">
    <source>
        <dbReference type="ARBA" id="ARBA00022741"/>
    </source>
</evidence>
<dbReference type="AlphaFoldDB" id="A0A0C3NQL6"/>
<evidence type="ECO:0000256" key="4">
    <source>
        <dbReference type="ARBA" id="ARBA00023134"/>
    </source>
</evidence>
<keyword evidence="7" id="KW-1185">Reference proteome</keyword>
<dbReference type="PROSITE" id="PS51706">
    <property type="entry name" value="G_ENGB"/>
    <property type="match status" value="1"/>
</dbReference>
<reference evidence="6 7" key="1">
    <citation type="journal article" date="2014" name="PLoS Genet.">
        <title>Analysis of the Phlebiopsis gigantea genome, transcriptome and secretome provides insight into its pioneer colonization strategies of wood.</title>
        <authorList>
            <person name="Hori C."/>
            <person name="Ishida T."/>
            <person name="Igarashi K."/>
            <person name="Samejima M."/>
            <person name="Suzuki H."/>
            <person name="Master E."/>
            <person name="Ferreira P."/>
            <person name="Ruiz-Duenas F.J."/>
            <person name="Held B."/>
            <person name="Canessa P."/>
            <person name="Larrondo L.F."/>
            <person name="Schmoll M."/>
            <person name="Druzhinina I.S."/>
            <person name="Kubicek C.P."/>
            <person name="Gaskell J.A."/>
            <person name="Kersten P."/>
            <person name="St John F."/>
            <person name="Glasner J."/>
            <person name="Sabat G."/>
            <person name="Splinter BonDurant S."/>
            <person name="Syed K."/>
            <person name="Yadav J."/>
            <person name="Mgbeahuruike A.C."/>
            <person name="Kovalchuk A."/>
            <person name="Asiegbu F.O."/>
            <person name="Lackner G."/>
            <person name="Hoffmeister D."/>
            <person name="Rencoret J."/>
            <person name="Gutierrez A."/>
            <person name="Sun H."/>
            <person name="Lindquist E."/>
            <person name="Barry K."/>
            <person name="Riley R."/>
            <person name="Grigoriev I.V."/>
            <person name="Henrissat B."/>
            <person name="Kues U."/>
            <person name="Berka R.M."/>
            <person name="Martinez A.T."/>
            <person name="Covert S.F."/>
            <person name="Blanchette R.A."/>
            <person name="Cullen D."/>
        </authorList>
    </citation>
    <scope>NUCLEOTIDE SEQUENCE [LARGE SCALE GENOMIC DNA]</scope>
    <source>
        <strain evidence="6 7">11061_1 CR5-6</strain>
    </source>
</reference>
<protein>
    <recommendedName>
        <fullName evidence="5">EngB-type G domain-containing protein</fullName>
    </recommendedName>
</protein>
<dbReference type="Pfam" id="PF01926">
    <property type="entry name" value="MMR_HSR1"/>
    <property type="match status" value="1"/>
</dbReference>
<evidence type="ECO:0000313" key="6">
    <source>
        <dbReference type="EMBL" id="KIP07459.1"/>
    </source>
</evidence>
<dbReference type="HOGENOM" id="CLU_033732_2_1_1"/>
<accession>A0A0C3NQL6</accession>
<evidence type="ECO:0000259" key="5">
    <source>
        <dbReference type="PROSITE" id="PS51706"/>
    </source>
</evidence>